<feature type="compositionally biased region" description="Polar residues" evidence="1">
    <location>
        <begin position="309"/>
        <end position="320"/>
    </location>
</feature>
<feature type="compositionally biased region" description="Polar residues" evidence="1">
    <location>
        <begin position="141"/>
        <end position="151"/>
    </location>
</feature>
<feature type="region of interest" description="Disordered" evidence="1">
    <location>
        <begin position="280"/>
        <end position="324"/>
    </location>
</feature>
<evidence type="ECO:0000256" key="1">
    <source>
        <dbReference type="SAM" id="MobiDB-lite"/>
    </source>
</evidence>
<proteinExistence type="predicted"/>
<gene>
    <name evidence="2" type="ORF">HAKA00212_LOCUS25748</name>
</gene>
<feature type="region of interest" description="Disordered" evidence="1">
    <location>
        <begin position="1"/>
        <end position="24"/>
    </location>
</feature>
<sequence>MNAVSLSSVEDDEQEANLNLEAEEASKQGPGIFDKIEQIKNMRLAKTKQLDVEETPQSFELKKDKSFLSLVSNPECKESISSIPSASQISGASFLGLVPESSLGGFTIGGEDTCQDLLAALNQSHTTSLVDAQHSNRDHGQQNPSVNDLCQSSEGDIKQQLCDRGVFTSFLHKKQQDKKKRRSNKEQPLSYLGQSHECSTVSRHNLAATSSAKDYQEHDRALSRTHSIPVTDDSSSGSESEESLRRRGGASSASKKRKRRIPQNQQLQQQLGASLPLRAGSVAASSGPAVAPPGTDRVHQAGVEENKEQGTSNSKGSSTLPFALRKKKRITPTLVYSNFHQ</sequence>
<reference evidence="2" key="1">
    <citation type="submission" date="2021-01" db="EMBL/GenBank/DDBJ databases">
        <authorList>
            <person name="Corre E."/>
            <person name="Pelletier E."/>
            <person name="Niang G."/>
            <person name="Scheremetjew M."/>
            <person name="Finn R."/>
            <person name="Kale V."/>
            <person name="Holt S."/>
            <person name="Cochrane G."/>
            <person name="Meng A."/>
            <person name="Brown T."/>
            <person name="Cohen L."/>
        </authorList>
    </citation>
    <scope>NUCLEOTIDE SEQUENCE</scope>
    <source>
        <strain evidence="2">CCMP3107</strain>
    </source>
</reference>
<evidence type="ECO:0000313" key="2">
    <source>
        <dbReference type="EMBL" id="CAE0652304.1"/>
    </source>
</evidence>
<feature type="compositionally biased region" description="Basic and acidic residues" evidence="1">
    <location>
        <begin position="296"/>
        <end position="308"/>
    </location>
</feature>
<feature type="compositionally biased region" description="Polar residues" evidence="1">
    <location>
        <begin position="192"/>
        <end position="213"/>
    </location>
</feature>
<dbReference type="AlphaFoldDB" id="A0A7S3YI39"/>
<feature type="compositionally biased region" description="Basic residues" evidence="1">
    <location>
        <begin position="172"/>
        <end position="183"/>
    </location>
</feature>
<feature type="compositionally biased region" description="Low complexity" evidence="1">
    <location>
        <begin position="280"/>
        <end position="294"/>
    </location>
</feature>
<name>A0A7S3YI39_HETAK</name>
<protein>
    <submittedName>
        <fullName evidence="2">Uncharacterized protein</fullName>
    </submittedName>
</protein>
<feature type="region of interest" description="Disordered" evidence="1">
    <location>
        <begin position="172"/>
        <end position="268"/>
    </location>
</feature>
<feature type="region of interest" description="Disordered" evidence="1">
    <location>
        <begin position="131"/>
        <end position="151"/>
    </location>
</feature>
<accession>A0A7S3YI39</accession>
<organism evidence="2">
    <name type="scientific">Heterosigma akashiwo</name>
    <name type="common">Chromophytic alga</name>
    <name type="synonym">Heterosigma carterae</name>
    <dbReference type="NCBI Taxonomy" id="2829"/>
    <lineage>
        <taxon>Eukaryota</taxon>
        <taxon>Sar</taxon>
        <taxon>Stramenopiles</taxon>
        <taxon>Ochrophyta</taxon>
        <taxon>Raphidophyceae</taxon>
        <taxon>Chattonellales</taxon>
        <taxon>Chattonellaceae</taxon>
        <taxon>Heterosigma</taxon>
    </lineage>
</organism>
<dbReference type="EMBL" id="HBIU01059371">
    <property type="protein sequence ID" value="CAE0652304.1"/>
    <property type="molecule type" value="Transcribed_RNA"/>
</dbReference>